<dbReference type="RefSeq" id="WP_212902146.1">
    <property type="nucleotide sequence ID" value="NZ_BOPZ01000001.1"/>
</dbReference>
<gene>
    <name evidence="1" type="ORF">CPJCM30710_00480</name>
</gene>
<evidence type="ECO:0000313" key="1">
    <source>
        <dbReference type="EMBL" id="GIM27382.1"/>
    </source>
</evidence>
<comment type="caution">
    <text evidence="1">The sequence shown here is derived from an EMBL/GenBank/DDBJ whole genome shotgun (WGS) entry which is preliminary data.</text>
</comment>
<sequence length="297" mass="35458">MKQKELKEEIPVVFIHNGGQEYIKYALNSAKKYNSIVHLIGDESNSNYWDHFSNSSFYDLKDFKNFSEEYMHMSTNSYLFELNCFKRYFLLREFMKLNNVNNSFMVDSDVLTYADYSQYIKNNDYFGGLSIPINQDNYIWSASPHCSYWTIDSLDDFINYIFFIYSNNIGMLKEKFKWHNLNSLPGGICDMTLLYLWSKNKNNILNTAISRNDSVIDHNINISNNYDNLEYEYDKLLRIKKIKLIDKIPHVFSLKTNKYIRINSLHFQGRAKSLMKHYYYNSGSLYFNRLKGFLKKY</sequence>
<protein>
    <submittedName>
        <fullName evidence="1">Uncharacterized protein</fullName>
    </submittedName>
</protein>
<name>A0A919RW36_9CLOT</name>
<accession>A0A919RW36</accession>
<proteinExistence type="predicted"/>
<dbReference type="EMBL" id="BOPZ01000001">
    <property type="protein sequence ID" value="GIM27382.1"/>
    <property type="molecule type" value="Genomic_DNA"/>
</dbReference>
<reference evidence="1" key="1">
    <citation type="submission" date="2021-03" db="EMBL/GenBank/DDBJ databases">
        <title>Taxonomic study of Clostridium polyendosporum from meadow-gley soil under rice.</title>
        <authorList>
            <person name="Kobayashi H."/>
            <person name="Tanizawa Y."/>
            <person name="Yagura M."/>
        </authorList>
    </citation>
    <scope>NUCLEOTIDE SEQUENCE</scope>
    <source>
        <strain evidence="1">JCM 30710</strain>
    </source>
</reference>
<evidence type="ECO:0000313" key="2">
    <source>
        <dbReference type="Proteomes" id="UP000679179"/>
    </source>
</evidence>
<keyword evidence="2" id="KW-1185">Reference proteome</keyword>
<dbReference type="AlphaFoldDB" id="A0A919RW36"/>
<dbReference type="Proteomes" id="UP000679179">
    <property type="component" value="Unassembled WGS sequence"/>
</dbReference>
<organism evidence="1 2">
    <name type="scientific">Clostridium polyendosporum</name>
    <dbReference type="NCBI Taxonomy" id="69208"/>
    <lineage>
        <taxon>Bacteria</taxon>
        <taxon>Bacillati</taxon>
        <taxon>Bacillota</taxon>
        <taxon>Clostridia</taxon>
        <taxon>Eubacteriales</taxon>
        <taxon>Clostridiaceae</taxon>
        <taxon>Clostridium</taxon>
    </lineage>
</organism>